<evidence type="ECO:0000313" key="3">
    <source>
        <dbReference type="Proteomes" id="UP000526734"/>
    </source>
</evidence>
<keyword evidence="2" id="KW-0121">Carboxypeptidase</keyword>
<evidence type="ECO:0000259" key="1">
    <source>
        <dbReference type="Pfam" id="PF20254"/>
    </source>
</evidence>
<dbReference type="Gene3D" id="2.60.40.1120">
    <property type="entry name" value="Carboxypeptidase-like, regulatory domain"/>
    <property type="match status" value="1"/>
</dbReference>
<organism evidence="2 3">
    <name type="scientific">Amycolatopsis dendrobii</name>
    <dbReference type="NCBI Taxonomy" id="2760662"/>
    <lineage>
        <taxon>Bacteria</taxon>
        <taxon>Bacillati</taxon>
        <taxon>Actinomycetota</taxon>
        <taxon>Actinomycetes</taxon>
        <taxon>Pseudonocardiales</taxon>
        <taxon>Pseudonocardiaceae</taxon>
        <taxon>Amycolatopsis</taxon>
    </lineage>
</organism>
<dbReference type="Proteomes" id="UP000526734">
    <property type="component" value="Unassembled WGS sequence"/>
</dbReference>
<evidence type="ECO:0000313" key="2">
    <source>
        <dbReference type="EMBL" id="MBB1153078.1"/>
    </source>
</evidence>
<dbReference type="SUPFAM" id="SSF49464">
    <property type="entry name" value="Carboxypeptidase regulatory domain-like"/>
    <property type="match status" value="1"/>
</dbReference>
<reference evidence="2 3" key="1">
    <citation type="submission" date="2020-08" db="EMBL/GenBank/DDBJ databases">
        <title>Amycolatopsis sp. nov. DR6-1 isolated from Dendrobium heterocarpum.</title>
        <authorList>
            <person name="Tedsree N."/>
            <person name="Kuncharoen N."/>
            <person name="Likhitwitayawuid K."/>
            <person name="Tanasupawat S."/>
        </authorList>
    </citation>
    <scope>NUCLEOTIDE SEQUENCE [LARGE SCALE GENOMIC DNA]</scope>
    <source>
        <strain evidence="2 3">DR6-1</strain>
    </source>
</reference>
<feature type="domain" description="N,N-dimethylformamidase beta subunit-like C-terminal" evidence="1">
    <location>
        <begin position="168"/>
        <end position="505"/>
    </location>
</feature>
<keyword evidence="2" id="KW-0378">Hydrolase</keyword>
<keyword evidence="3" id="KW-1185">Reference proteome</keyword>
<dbReference type="Pfam" id="PF20254">
    <property type="entry name" value="DMFA2_C"/>
    <property type="match status" value="1"/>
</dbReference>
<keyword evidence="2" id="KW-0645">Protease</keyword>
<sequence>MTLLGYVSDERYLALPDVTVEINARDAHWTVRSTATGAIHADLPSGEYRVTLAKDGYGAKHVDLALGSEPHQFRLLSDRIFGYLWPKWARSGDEGEFRIHSPEPYRLSLWRHGAAVEETALIGWFDEHAPRATVQVTPDGDYTQTGVRFNEKGYADPSHRQYVMAPDRSGLYYFHVEGESGARFSFPWVVAPRQPTAPIAVVASTNTWNAYNNFGGRSNYINASGLPTAPVLVPRLEMSRYLESSFSEHALPDDAYPPLSFERPEPLNQLSADARPEDPIRGRQPCHLAAAEWRLLSWLERHGYEYDLYSDAHLHDGTLPLDSYRALVLSTHPEYWSREMYTAVYSWVHDRGGKLANFGGNVADCEVVFSSPDALRFRTQAVEPDAYESRMHRTFRPTSELFGVVFTSAGAMTGAPYEVVDPGHWAFRGTGLDKGDLFGVRSLHERCPGGASGHETDKTGPHSPQGTQVIARGLNSGDGGGEIACYTTASGGEVCSVGSIAWTSAVLVDDGVSAVTANVLDRFIGRS</sequence>
<dbReference type="EMBL" id="JACGZW010000002">
    <property type="protein sequence ID" value="MBB1153078.1"/>
    <property type="molecule type" value="Genomic_DNA"/>
</dbReference>
<dbReference type="AlphaFoldDB" id="A0A7W3VTU2"/>
<name>A0A7W3VTU2_9PSEU</name>
<dbReference type="RefSeq" id="WP_182890188.1">
    <property type="nucleotide sequence ID" value="NZ_JACGZW010000002.1"/>
</dbReference>
<dbReference type="GO" id="GO:0004180">
    <property type="term" value="F:carboxypeptidase activity"/>
    <property type="evidence" value="ECO:0007669"/>
    <property type="project" value="UniProtKB-KW"/>
</dbReference>
<accession>A0A7W3VTU2</accession>
<proteinExistence type="predicted"/>
<gene>
    <name evidence="2" type="ORF">H4281_08045</name>
</gene>
<dbReference type="InterPro" id="IPR008969">
    <property type="entry name" value="CarboxyPept-like_regulatory"/>
</dbReference>
<protein>
    <submittedName>
        <fullName evidence="2">Carboxypeptidase regulatory-like domain-containing protein</fullName>
    </submittedName>
</protein>
<comment type="caution">
    <text evidence="2">The sequence shown here is derived from an EMBL/GenBank/DDBJ whole genome shotgun (WGS) entry which is preliminary data.</text>
</comment>
<dbReference type="InterPro" id="IPR046540">
    <property type="entry name" value="DMFA2_C"/>
</dbReference>